<keyword evidence="5" id="KW-0472">Membrane</keyword>
<reference evidence="17" key="6">
    <citation type="submission" date="2018-07" db="EMBL/GenBank/DDBJ databases">
        <authorList>
            <person name="Shah S."/>
            <person name="Brown T."/>
            <person name="Auld S."/>
            <person name="Bratton K."/>
            <person name="Narechania A."/>
            <person name="Mathema B."/>
            <person name="Gandhi N."/>
        </authorList>
    </citation>
    <scope>NUCLEOTIDE SEQUENCE</scope>
    <source>
        <strain evidence="17">32301_S10</strain>
    </source>
</reference>
<evidence type="ECO:0000256" key="7">
    <source>
        <dbReference type="ARBA" id="ARBA00023288"/>
    </source>
</evidence>
<reference evidence="17 27" key="4">
    <citation type="journal article" date="2017" name="N. Engl. J. Med.">
        <title>Transmission of Extensively Drug-Resistant Tuberculosis in South Africa.</title>
        <authorList>
            <person name="Shah N.S."/>
            <person name="Auld S.C."/>
            <person name="Brust J.C."/>
            <person name="Mathema B."/>
            <person name="Ismail N."/>
            <person name="Moodley P."/>
            <person name="Mlisana K."/>
            <person name="Allana S."/>
            <person name="Campbell A."/>
            <person name="Mthiyane T."/>
            <person name="Morris N."/>
            <person name="Mpangase P."/>
            <person name="van der Meulen H."/>
            <person name="Omar S.V."/>
            <person name="Brown T.S."/>
            <person name="Narechania A."/>
            <person name="Shaskina E."/>
            <person name="Kapwata T."/>
            <person name="Kreiswirth B."/>
            <person name="Gandhi N.R."/>
        </authorList>
    </citation>
    <scope>NUCLEOTIDE SEQUENCE [LARGE SCALE GENOMIC DNA]</scope>
    <source>
        <strain evidence="17 27">32301_S10</strain>
    </source>
</reference>
<evidence type="ECO:0000313" key="18">
    <source>
        <dbReference type="EMBL" id="VCU49634.1"/>
    </source>
</evidence>
<evidence type="ECO:0000256" key="4">
    <source>
        <dbReference type="ARBA" id="ARBA00022729"/>
    </source>
</evidence>
<evidence type="ECO:0000313" key="13">
    <source>
        <dbReference type="EMBL" id="CLW59598.1"/>
    </source>
</evidence>
<dbReference type="Proteomes" id="UP000050139">
    <property type="component" value="Unassembled WGS sequence"/>
</dbReference>
<reference evidence="19 20" key="1">
    <citation type="submission" date="2015-03" db="EMBL/GenBank/DDBJ databases">
        <authorList>
            <consortium name="Pathogen Informatics"/>
        </authorList>
    </citation>
    <scope>NUCLEOTIDE SEQUENCE [LARGE SCALE GENOMIC DNA]</scope>
    <source>
        <strain evidence="12 23">Bir 172</strain>
        <strain evidence="11 24">Bir 187</strain>
        <strain evidence="14 20">G09801536</strain>
        <strain evidence="9 22">G09901357</strain>
        <strain evidence="10 21">H09601792</strain>
        <strain evidence="19">N09902308</strain>
    </source>
</reference>
<evidence type="ECO:0000313" key="24">
    <source>
        <dbReference type="Proteomes" id="UP000049023"/>
    </source>
</evidence>
<keyword evidence="3" id="KW-1003">Cell membrane</keyword>
<dbReference type="Proteomes" id="UP000046947">
    <property type="component" value="Unassembled WGS sequence"/>
</dbReference>
<dbReference type="EMBL" id="CSAD01000558">
    <property type="protein sequence ID" value="COW14947.1"/>
    <property type="molecule type" value="Genomic_DNA"/>
</dbReference>
<evidence type="ECO:0000313" key="12">
    <source>
        <dbReference type="EMBL" id="CKT62421.1"/>
    </source>
</evidence>
<dbReference type="EMBL" id="CNFU01000098">
    <property type="protein sequence ID" value="CKR17297.1"/>
    <property type="molecule type" value="Genomic_DNA"/>
</dbReference>
<evidence type="ECO:0000313" key="25">
    <source>
        <dbReference type="Proteomes" id="UP000050139"/>
    </source>
</evidence>
<dbReference type="GO" id="GO:0030313">
    <property type="term" value="C:cell envelope"/>
    <property type="evidence" value="ECO:0007669"/>
    <property type="project" value="UniProtKB-SubCell"/>
</dbReference>
<gene>
    <name evidence="15" type="primary">lprF</name>
    <name evidence="16" type="synonym">lprG_1</name>
    <name evidence="16" type="ORF">A4S10_01453</name>
    <name evidence="18" type="ORF">DKC2_1461</name>
    <name evidence="17" type="ORF">DSJ38_01760</name>
    <name evidence="14" type="ORF">ERS007679_03239</name>
    <name evidence="9" type="ORF">ERS007681_01249</name>
    <name evidence="10" type="ORF">ERS007688_01232</name>
    <name evidence="15" type="ORF">ERS007739_00786</name>
    <name evidence="12" type="ORF">ERS027646_03902</name>
    <name evidence="11" type="ORF">ERS027661_00727</name>
    <name evidence="13" type="ORF">ERS094118_02884</name>
</gene>
<dbReference type="OMA" id="NADVTNQ"/>
<feature type="region of interest" description="Disordered" evidence="8">
    <location>
        <begin position="42"/>
        <end position="61"/>
    </location>
</feature>
<evidence type="ECO:0000313" key="26">
    <source>
        <dbReference type="Proteomes" id="UP000189452"/>
    </source>
</evidence>
<dbReference type="SUPFAM" id="SSF89392">
    <property type="entry name" value="Prokaryotic lipoproteins and lipoprotein localization factors"/>
    <property type="match status" value="1"/>
</dbReference>
<dbReference type="Proteomes" id="UP000048289">
    <property type="component" value="Unassembled WGS sequence"/>
</dbReference>
<dbReference type="InterPro" id="IPR029046">
    <property type="entry name" value="LolA/LolB/LppX"/>
</dbReference>
<protein>
    <submittedName>
        <fullName evidence="15">Lipoprotein LprF</fullName>
    </submittedName>
    <submittedName>
        <fullName evidence="16">Lipoprotein LprG</fullName>
    </submittedName>
    <submittedName>
        <fullName evidence="17">LppX_LprAFG lipoprotein</fullName>
    </submittedName>
</protein>
<keyword evidence="6" id="KW-0564">Palmitate</keyword>
<sequence length="261" mass="26852">MNGLISQACGSHRPRRPSSLGAVAILIAATLFATVVAGCGKKPTTASSPSPGSPSPEAQQILQDSSKATKGLHSVHVVVTVNNLSTLPFESVDADVTNQPQGNGQAVGNAKVRMKPNTPVVATEFLVTNKTMYTKRGGDYVSVGPAEKIYDPGIILDKDRGLGAVVGQVQNPTIQGRDAIDGLATVKVSGTIDAAVIDPIVPQLGKGGGRLPITLWIVDTNASTPAPAANLVRMVIDKDQGNVDITLSNWGAPVTIPNPAG</sequence>
<reference evidence="16 26" key="3">
    <citation type="submission" date="2016-04" db="EMBL/GenBank/DDBJ databases">
        <authorList>
            <person name="Bigi M."/>
            <person name="Bigi F."/>
            <person name="Soria M.A."/>
        </authorList>
    </citation>
    <scope>NUCLEOTIDE SEQUENCE [LARGE SCALE GENOMIC DNA]</scope>
    <source>
        <strain evidence="16 26">6548</strain>
    </source>
</reference>
<dbReference type="Proteomes" id="UP000045842">
    <property type="component" value="Unassembled WGS sequence"/>
</dbReference>
<dbReference type="AlphaFoldDB" id="A0A0E9ANA5"/>
<dbReference type="EMBL" id="CFOH01000149">
    <property type="protein sequence ID" value="CFE48819.1"/>
    <property type="molecule type" value="Genomic_DNA"/>
</dbReference>
<evidence type="ECO:0000313" key="23">
    <source>
        <dbReference type="Proteomes" id="UP000048948"/>
    </source>
</evidence>
<proteinExistence type="inferred from homology"/>
<dbReference type="Proteomes" id="UP000256381">
    <property type="component" value="Unassembled WGS sequence"/>
</dbReference>
<evidence type="ECO:0000313" key="9">
    <source>
        <dbReference type="EMBL" id="CFE38880.1"/>
    </source>
</evidence>
<dbReference type="Pfam" id="PF07161">
    <property type="entry name" value="LppX_LprAFG"/>
    <property type="match status" value="1"/>
</dbReference>
<evidence type="ECO:0000256" key="1">
    <source>
        <dbReference type="ARBA" id="ARBA00004196"/>
    </source>
</evidence>
<evidence type="ECO:0000256" key="8">
    <source>
        <dbReference type="SAM" id="MobiDB-lite"/>
    </source>
</evidence>
<dbReference type="SMR" id="A0A0E9ANA5"/>
<dbReference type="EMBL" id="QTBD01000026">
    <property type="protein sequence ID" value="REQ56835.1"/>
    <property type="molecule type" value="Genomic_DNA"/>
</dbReference>
<evidence type="ECO:0000313" key="11">
    <source>
        <dbReference type="EMBL" id="CKR17297.1"/>
    </source>
</evidence>
<dbReference type="EMBL" id="COPH01000023">
    <property type="protein sequence ID" value="CLW59598.1"/>
    <property type="molecule type" value="Genomic_DNA"/>
</dbReference>
<evidence type="ECO:0000313" key="10">
    <source>
        <dbReference type="EMBL" id="CFE48819.1"/>
    </source>
</evidence>
<evidence type="ECO:0000313" key="22">
    <source>
        <dbReference type="Proteomes" id="UP000048289"/>
    </source>
</evidence>
<dbReference type="Proteomes" id="UP000300237">
    <property type="component" value="Chromosome"/>
</dbReference>
<keyword evidence="7 15" id="KW-0449">Lipoprotein</keyword>
<dbReference type="Proteomes" id="UP000189452">
    <property type="component" value="Chromosome"/>
</dbReference>
<accession>A0A0E9ANA5</accession>
<evidence type="ECO:0000313" key="20">
    <source>
        <dbReference type="Proteomes" id="UP000045842"/>
    </source>
</evidence>
<dbReference type="EMBL" id="CFOE01000117">
    <property type="protein sequence ID" value="CFE38880.1"/>
    <property type="molecule type" value="Genomic_DNA"/>
</dbReference>
<dbReference type="EMBL" id="CSBK01000253">
    <property type="protein sequence ID" value="COX16114.1"/>
    <property type="molecule type" value="Genomic_DNA"/>
</dbReference>
<dbReference type="Proteomes" id="UP000048948">
    <property type="component" value="Unassembled WGS sequence"/>
</dbReference>
<evidence type="ECO:0000313" key="16">
    <source>
        <dbReference type="EMBL" id="OMH59288.1"/>
    </source>
</evidence>
<dbReference type="InterPro" id="IPR009830">
    <property type="entry name" value="LppX/LprAFG"/>
</dbReference>
<dbReference type="EMBL" id="LWDQ01000001">
    <property type="protein sequence ID" value="OMH59288.1"/>
    <property type="molecule type" value="Genomic_DNA"/>
</dbReference>
<dbReference type="CDD" id="cd16334">
    <property type="entry name" value="LppX-like"/>
    <property type="match status" value="1"/>
</dbReference>
<evidence type="ECO:0000256" key="3">
    <source>
        <dbReference type="ARBA" id="ARBA00022475"/>
    </source>
</evidence>
<name>A0A0E9ANA5_MYCTX</name>
<dbReference type="EMBL" id="LR027516">
    <property type="protein sequence ID" value="VCU49634.1"/>
    <property type="molecule type" value="Genomic_DNA"/>
</dbReference>
<evidence type="ECO:0000313" key="27">
    <source>
        <dbReference type="Proteomes" id="UP000256381"/>
    </source>
</evidence>
<evidence type="ECO:0000313" key="19">
    <source>
        <dbReference type="Proteomes" id="UP000039021"/>
    </source>
</evidence>
<evidence type="ECO:0000313" key="21">
    <source>
        <dbReference type="Proteomes" id="UP000046947"/>
    </source>
</evidence>
<evidence type="ECO:0000313" key="28">
    <source>
        <dbReference type="Proteomes" id="UP000300237"/>
    </source>
</evidence>
<reference evidence="16 26" key="5">
    <citation type="submission" date="2017-02" db="EMBL/GenBank/DDBJ databases">
        <title>Protein polymorphisms may explain contrasting epidemiological fitness of two variants of a multidrug-resistant Mycobacterium tuberculosis strain.</title>
        <authorList>
            <person name="Bigi M.M."/>
            <person name="Lopez B."/>
            <person name="Blanco F.C."/>
            <person name="Sasiain M.C."/>
            <person name="De La Barrera S."/>
            <person name="Ritacco V."/>
            <person name="Bigi F."/>
            <person name="Soria M.A."/>
        </authorList>
    </citation>
    <scope>NUCLEOTIDE SEQUENCE [LARGE SCALE GENOMIC DNA]</scope>
    <source>
        <strain evidence="16 26">6548</strain>
    </source>
</reference>
<evidence type="ECO:0000256" key="2">
    <source>
        <dbReference type="ARBA" id="ARBA00009194"/>
    </source>
</evidence>
<comment type="subcellular location">
    <subcellularLocation>
        <location evidence="1">Cell envelope</location>
    </subcellularLocation>
</comment>
<reference evidence="18 28" key="7">
    <citation type="submission" date="2018-08" db="EMBL/GenBank/DDBJ databases">
        <authorList>
            <person name="Fokvardsen B D."/>
            <person name="Norman A."/>
        </authorList>
    </citation>
    <scope>NUCLEOTIDE SEQUENCE [LARGE SCALE GENOMIC DNA]</scope>
    <source>
        <strain evidence="18 28">DKC2</strain>
    </source>
</reference>
<comment type="similarity">
    <text evidence="2">Belongs to the LppX/LprAFG lipoprotein family.</text>
</comment>
<keyword evidence="4" id="KW-0732">Signal</keyword>
<evidence type="ECO:0000313" key="14">
    <source>
        <dbReference type="EMBL" id="COW14947.1"/>
    </source>
</evidence>
<dbReference type="Proteomes" id="UP000049023">
    <property type="component" value="Unassembled WGS sequence"/>
</dbReference>
<dbReference type="RefSeq" id="WP_003407180.1">
    <property type="nucleotide sequence ID" value="NZ_AP017901.1"/>
</dbReference>
<evidence type="ECO:0000256" key="5">
    <source>
        <dbReference type="ARBA" id="ARBA00023136"/>
    </source>
</evidence>
<reference evidence="15 25" key="2">
    <citation type="submission" date="2015-03" db="EMBL/GenBank/DDBJ databases">
        <authorList>
            <consortium name="Pathogen Informatics"/>
            <person name="Murphy D."/>
        </authorList>
    </citation>
    <scope>NUCLEOTIDE SEQUENCE</scope>
    <source>
        <strain evidence="13 25">0268S</strain>
        <strain evidence="15">N09902308</strain>
    </source>
</reference>
<evidence type="ECO:0000256" key="6">
    <source>
        <dbReference type="ARBA" id="ARBA00023139"/>
    </source>
</evidence>
<dbReference type="Proteomes" id="UP000039021">
    <property type="component" value="Unassembled WGS sequence"/>
</dbReference>
<dbReference type="Gene3D" id="2.50.20.20">
    <property type="match status" value="1"/>
</dbReference>
<evidence type="ECO:0000313" key="17">
    <source>
        <dbReference type="EMBL" id="REQ56835.1"/>
    </source>
</evidence>
<evidence type="ECO:0000313" key="15">
    <source>
        <dbReference type="EMBL" id="COX16114.1"/>
    </source>
</evidence>
<dbReference type="EMBL" id="CNGE01001022">
    <property type="protein sequence ID" value="CKT62421.1"/>
    <property type="molecule type" value="Genomic_DNA"/>
</dbReference>
<organism evidence="15 19">
    <name type="scientific">Mycobacterium tuberculosis</name>
    <dbReference type="NCBI Taxonomy" id="1773"/>
    <lineage>
        <taxon>Bacteria</taxon>
        <taxon>Bacillati</taxon>
        <taxon>Actinomycetota</taxon>
        <taxon>Actinomycetes</taxon>
        <taxon>Mycobacteriales</taxon>
        <taxon>Mycobacteriaceae</taxon>
        <taxon>Mycobacterium</taxon>
        <taxon>Mycobacterium tuberculosis complex</taxon>
    </lineage>
</organism>